<reference evidence="1 2" key="1">
    <citation type="journal article" date="2009" name="Proc. Natl. Acad. Sci. U.S.A.">
        <title>The genomic basis of trophic strategy in marine bacteria.</title>
        <authorList>
            <person name="Lauro F.M."/>
            <person name="McDougald D."/>
            <person name="Thomas T."/>
            <person name="Williams T.J."/>
            <person name="Egan S."/>
            <person name="Rice S."/>
            <person name="DeMaere M.Z."/>
            <person name="Ting L."/>
            <person name="Ertan H."/>
            <person name="Johnson J."/>
            <person name="Ferriera S."/>
            <person name="Lapidus A."/>
            <person name="Anderson I."/>
            <person name="Kyrpides N."/>
            <person name="Munk A.C."/>
            <person name="Detter C."/>
            <person name="Han C.S."/>
            <person name="Brown M.V."/>
            <person name="Robb F.T."/>
            <person name="Kjelleberg S."/>
            <person name="Cavicchioli R."/>
        </authorList>
    </citation>
    <scope>NUCLEOTIDE SEQUENCE [LARGE SCALE GENOMIC DNA]</scope>
    <source>
        <strain evidence="2">DSM 13593 / LMG 18877 / RB2256</strain>
    </source>
</reference>
<name>Q1GX45_SPHAL</name>
<organism evidence="1 2">
    <name type="scientific">Sphingopyxis alaskensis (strain DSM 13593 / LMG 18877 / RB2256)</name>
    <name type="common">Sphingomonas alaskensis</name>
    <dbReference type="NCBI Taxonomy" id="317655"/>
    <lineage>
        <taxon>Bacteria</taxon>
        <taxon>Pseudomonadati</taxon>
        <taxon>Pseudomonadota</taxon>
        <taxon>Alphaproteobacteria</taxon>
        <taxon>Sphingomonadales</taxon>
        <taxon>Sphingomonadaceae</taxon>
        <taxon>Sphingopyxis</taxon>
    </lineage>
</organism>
<dbReference type="EMBL" id="CP000356">
    <property type="protein sequence ID" value="ABF51777.1"/>
    <property type="molecule type" value="Genomic_DNA"/>
</dbReference>
<accession>Q1GX45</accession>
<protein>
    <submittedName>
        <fullName evidence="1">UBA/ThiF-type NAD/FAD binding fold containing protein</fullName>
    </submittedName>
</protein>
<sequence>MHHSDFTAFLDGFNRLAKLDLDLGDASCPETAMARLRGYRAHIAAGPEVTESIAHQIALLTFVNIASRFALGGVTVSGIADVPLLAPWHGDSLASAVEMLGGATADLAEETPVVLLGSATTPAERGGCQITFAGWRGGVVPLGGSRLDEKETVAAAAVLAGSLAAAEIFAMLRDEIGAGCRDHGLSIWRPDGDEDWRSPASDGPPVSVLPNHLWVLGLGHLGQAFLWTLAMSPYSDRASVKLVLQDTDVVTGSTASTSILTRPETTGRKTRTVAALLENLGFATSIIERPFDGAFSRRSDDPSVLICGVDNALARTQLELPRFELVIEAGIGRTASDFRAVRLHSFPSQRAAAELWKAGAAAGVATAGNMPGYQRLRESGVDDCGLALLAGTAVGAPFVGGVAGALMFGQILKLLHGERPDAVVDLDLRALEARRAVPSSVPLVHNPGFQPCDNC</sequence>
<evidence type="ECO:0000313" key="2">
    <source>
        <dbReference type="Proteomes" id="UP000006578"/>
    </source>
</evidence>
<proteinExistence type="predicted"/>
<evidence type="ECO:0000313" key="1">
    <source>
        <dbReference type="EMBL" id="ABF51777.1"/>
    </source>
</evidence>
<dbReference type="STRING" id="317655.Sala_0051"/>
<dbReference type="eggNOG" id="COG0476">
    <property type="taxonomic scope" value="Bacteria"/>
</dbReference>
<gene>
    <name evidence="1" type="ordered locus">Sala_0051</name>
</gene>
<dbReference type="KEGG" id="sal:Sala_0051"/>
<dbReference type="OrthoDB" id="1489124at2"/>
<dbReference type="Proteomes" id="UP000006578">
    <property type="component" value="Chromosome"/>
</dbReference>
<keyword evidence="2" id="KW-1185">Reference proteome</keyword>
<dbReference type="RefSeq" id="WP_011540392.1">
    <property type="nucleotide sequence ID" value="NC_008048.1"/>
</dbReference>
<dbReference type="HOGENOM" id="CLU_637569_0_0_5"/>
<dbReference type="AlphaFoldDB" id="Q1GX45"/>